<sequence>LIFGIVFIFTTRREQWHLFSSNTCWESLLSSTRKESRDRAILSEIYANTLTSRFGQIIEDVQRMYKRCREVGVESHEELLKVLHELHTSMKTYHAYHSEERQMESKIKILESQKSKLEQSISSEKIQRLKKYNLIVKDLQKRQSKYNDSKLKSLKARNDYVLCLDAANAVVQKYYVDDLPDLIDVSWFFK</sequence>
<dbReference type="Gene3D" id="1.20.1270.60">
    <property type="entry name" value="Arfaptin homology (AH) domain/BAR domain"/>
    <property type="match status" value="1"/>
</dbReference>
<evidence type="ECO:0000313" key="5">
    <source>
        <dbReference type="Proteomes" id="UP000694941"/>
    </source>
</evidence>
<dbReference type="PANTHER" id="PTHR14166">
    <property type="entry name" value="SLIT-ROBO RHO GTPASE ACTIVATING PROTEIN"/>
    <property type="match status" value="1"/>
</dbReference>
<dbReference type="InterPro" id="IPR031160">
    <property type="entry name" value="F_BAR_dom"/>
</dbReference>
<dbReference type="InterPro" id="IPR051627">
    <property type="entry name" value="SLIT-ROBO_RhoGAP"/>
</dbReference>
<feature type="non-terminal residue" evidence="6">
    <location>
        <position position="1"/>
    </location>
</feature>
<proteinExistence type="predicted"/>
<accession>A0ABM1RZ95</accession>
<evidence type="ECO:0000259" key="4">
    <source>
        <dbReference type="PROSITE" id="PS51741"/>
    </source>
</evidence>
<name>A0ABM1RZ95_LIMPO</name>
<keyword evidence="1 2" id="KW-0175">Coiled coil</keyword>
<organism evidence="5 6">
    <name type="scientific">Limulus polyphemus</name>
    <name type="common">Atlantic horseshoe crab</name>
    <dbReference type="NCBI Taxonomy" id="6850"/>
    <lineage>
        <taxon>Eukaryota</taxon>
        <taxon>Metazoa</taxon>
        <taxon>Ecdysozoa</taxon>
        <taxon>Arthropoda</taxon>
        <taxon>Chelicerata</taxon>
        <taxon>Merostomata</taxon>
        <taxon>Xiphosura</taxon>
        <taxon>Limulidae</taxon>
        <taxon>Limulus</taxon>
    </lineage>
</organism>
<dbReference type="GeneID" id="111084223"/>
<evidence type="ECO:0000256" key="1">
    <source>
        <dbReference type="ARBA" id="ARBA00023054"/>
    </source>
</evidence>
<evidence type="ECO:0000313" key="6">
    <source>
        <dbReference type="RefSeq" id="XP_022236700.1"/>
    </source>
</evidence>
<evidence type="ECO:0000256" key="2">
    <source>
        <dbReference type="PROSITE-ProRule" id="PRU01077"/>
    </source>
</evidence>
<gene>
    <name evidence="6" type="primary">LOC111084223</name>
</gene>
<keyword evidence="5" id="KW-1185">Reference proteome</keyword>
<dbReference type="RefSeq" id="XP_022236700.1">
    <property type="nucleotide sequence ID" value="XM_022380992.1"/>
</dbReference>
<reference evidence="6" key="1">
    <citation type="submission" date="2025-08" db="UniProtKB">
        <authorList>
            <consortium name="RefSeq"/>
        </authorList>
    </citation>
    <scope>IDENTIFICATION</scope>
    <source>
        <tissue evidence="6">Muscle</tissue>
    </source>
</reference>
<protein>
    <submittedName>
        <fullName evidence="6">SLIT-ROBO Rho GTPase-activating protein 1-like</fullName>
    </submittedName>
</protein>
<feature type="coiled-coil region" evidence="3">
    <location>
        <begin position="100"/>
        <end position="127"/>
    </location>
</feature>
<dbReference type="SUPFAM" id="SSF103657">
    <property type="entry name" value="BAR/IMD domain-like"/>
    <property type="match status" value="1"/>
</dbReference>
<evidence type="ECO:0000256" key="3">
    <source>
        <dbReference type="SAM" id="Coils"/>
    </source>
</evidence>
<feature type="domain" description="F-BAR" evidence="4">
    <location>
        <begin position="1"/>
        <end position="190"/>
    </location>
</feature>
<dbReference type="PROSITE" id="PS51741">
    <property type="entry name" value="F_BAR"/>
    <property type="match status" value="1"/>
</dbReference>
<dbReference type="Proteomes" id="UP000694941">
    <property type="component" value="Unplaced"/>
</dbReference>
<dbReference type="InterPro" id="IPR027267">
    <property type="entry name" value="AH/BAR_dom_sf"/>
</dbReference>